<reference evidence="4" key="1">
    <citation type="journal article" date="2019" name="Int. J. Syst. Evol. Microbiol.">
        <title>The Global Catalogue of Microorganisms (GCM) 10K type strain sequencing project: providing services to taxonomists for standard genome sequencing and annotation.</title>
        <authorList>
            <consortium name="The Broad Institute Genomics Platform"/>
            <consortium name="The Broad Institute Genome Sequencing Center for Infectious Disease"/>
            <person name="Wu L."/>
            <person name="Ma J."/>
        </authorList>
    </citation>
    <scope>NUCLEOTIDE SEQUENCE [LARGE SCALE GENOMIC DNA]</scope>
    <source>
        <strain evidence="4">JCM 17561</strain>
    </source>
</reference>
<gene>
    <name evidence="3" type="ORF">GCM10022279_07660</name>
</gene>
<dbReference type="InterPro" id="IPR029016">
    <property type="entry name" value="GAF-like_dom_sf"/>
</dbReference>
<comment type="similarity">
    <text evidence="1">Belongs to the free Met sulfoxide reductase family.</text>
</comment>
<comment type="caution">
    <text evidence="3">The sequence shown here is derived from an EMBL/GenBank/DDBJ whole genome shotgun (WGS) entry which is preliminary data.</text>
</comment>
<evidence type="ECO:0000313" key="4">
    <source>
        <dbReference type="Proteomes" id="UP001501627"/>
    </source>
</evidence>
<dbReference type="InterPro" id="IPR051330">
    <property type="entry name" value="Phosphatase_reg/MetRdx"/>
</dbReference>
<dbReference type="Proteomes" id="UP001501627">
    <property type="component" value="Unassembled WGS sequence"/>
</dbReference>
<evidence type="ECO:0000256" key="1">
    <source>
        <dbReference type="ARBA" id="ARBA00038454"/>
    </source>
</evidence>
<name>A0ABP7QTE5_9BURK</name>
<dbReference type="PANTHER" id="PTHR21021:SF15">
    <property type="entry name" value="FREE METHIONINE-R-SULFOXIDE REDUCTASE"/>
    <property type="match status" value="1"/>
</dbReference>
<evidence type="ECO:0000313" key="3">
    <source>
        <dbReference type="EMBL" id="GAA3987119.1"/>
    </source>
</evidence>
<dbReference type="SUPFAM" id="SSF55781">
    <property type="entry name" value="GAF domain-like"/>
    <property type="match status" value="1"/>
</dbReference>
<dbReference type="EMBL" id="BAABBP010000004">
    <property type="protein sequence ID" value="GAA3987119.1"/>
    <property type="molecule type" value="Genomic_DNA"/>
</dbReference>
<keyword evidence="4" id="KW-1185">Reference proteome</keyword>
<sequence length="162" mass="17210">MFEAHALTATGKPAQYRELLQQAQAMLHGETSLVANAANLSALVFHALPGINWCGFYFFDGRELVVDPFQGRPACVRIALGRGVCGTAAATRTVQVVQDVDAFDGHIACDSASRSEIVVPLVRADGTLLGVWDVDSPQLASFDPEDAAGMQALCDAFTRSLA</sequence>
<dbReference type="PROSITE" id="PS01320">
    <property type="entry name" value="UPF0067"/>
    <property type="match status" value="1"/>
</dbReference>
<feature type="domain" description="GAF" evidence="2">
    <location>
        <begin position="50"/>
        <end position="157"/>
    </location>
</feature>
<dbReference type="PANTHER" id="PTHR21021">
    <property type="entry name" value="GAF/PUTATIVE CYTOSKELETAL PROTEIN"/>
    <property type="match status" value="1"/>
</dbReference>
<organism evidence="3 4">
    <name type="scientific">Comamonas faecalis</name>
    <dbReference type="NCBI Taxonomy" id="1387849"/>
    <lineage>
        <taxon>Bacteria</taxon>
        <taxon>Pseudomonadati</taxon>
        <taxon>Pseudomonadota</taxon>
        <taxon>Betaproteobacteria</taxon>
        <taxon>Burkholderiales</taxon>
        <taxon>Comamonadaceae</taxon>
        <taxon>Comamonas</taxon>
    </lineage>
</organism>
<dbReference type="InterPro" id="IPR003018">
    <property type="entry name" value="GAF"/>
</dbReference>
<dbReference type="InterPro" id="IPR000614">
    <property type="entry name" value="FRMsr_CS"/>
</dbReference>
<protein>
    <submittedName>
        <fullName evidence="3">GAF domain-containing protein</fullName>
    </submittedName>
</protein>
<dbReference type="Gene3D" id="3.30.450.40">
    <property type="match status" value="1"/>
</dbReference>
<accession>A0ABP7QTE5</accession>
<evidence type="ECO:0000259" key="2">
    <source>
        <dbReference type="Pfam" id="PF01590"/>
    </source>
</evidence>
<proteinExistence type="inferred from homology"/>
<dbReference type="RefSeq" id="WP_344868317.1">
    <property type="nucleotide sequence ID" value="NZ_BAABBP010000004.1"/>
</dbReference>
<dbReference type="Pfam" id="PF01590">
    <property type="entry name" value="GAF"/>
    <property type="match status" value="1"/>
</dbReference>